<name>A0ABT7VRD7_9GAMM</name>
<organism evidence="1 2">
    <name type="scientific">Candidatus Marithioploca araucensis</name>
    <dbReference type="NCBI Taxonomy" id="70273"/>
    <lineage>
        <taxon>Bacteria</taxon>
        <taxon>Pseudomonadati</taxon>
        <taxon>Pseudomonadota</taxon>
        <taxon>Gammaproteobacteria</taxon>
        <taxon>Thiotrichales</taxon>
        <taxon>Thiotrichaceae</taxon>
        <taxon>Candidatus Marithioploca</taxon>
    </lineage>
</organism>
<keyword evidence="2" id="KW-1185">Reference proteome</keyword>
<dbReference type="InterPro" id="IPR036061">
    <property type="entry name" value="CheW-like_dom_sf"/>
</dbReference>
<sequence length="135" mass="15244">MSNTQSAIRCLLIPTHAGLLLLPSTVVAEVTFYHEPEPVLNNQHKWLSGIISWREQRVPFLFIEEALSLSPYASSKKNHLDASKTVILYGLESTQTMPFYAFMATDVPRPLAVKEETLTHYNVDKRKGLVFNNVA</sequence>
<gene>
    <name evidence="1" type="ORF">QUF54_02660</name>
</gene>
<feature type="non-terminal residue" evidence="1">
    <location>
        <position position="135"/>
    </location>
</feature>
<evidence type="ECO:0008006" key="3">
    <source>
        <dbReference type="Google" id="ProtNLM"/>
    </source>
</evidence>
<proteinExistence type="predicted"/>
<evidence type="ECO:0000313" key="1">
    <source>
        <dbReference type="EMBL" id="MDM8562235.1"/>
    </source>
</evidence>
<dbReference type="EMBL" id="JAUCGM010000092">
    <property type="protein sequence ID" value="MDM8562235.1"/>
    <property type="molecule type" value="Genomic_DNA"/>
</dbReference>
<comment type="caution">
    <text evidence="1">The sequence shown here is derived from an EMBL/GenBank/DDBJ whole genome shotgun (WGS) entry which is preliminary data.</text>
</comment>
<accession>A0ABT7VRD7</accession>
<dbReference type="SUPFAM" id="SSF50341">
    <property type="entry name" value="CheW-like"/>
    <property type="match status" value="1"/>
</dbReference>
<dbReference type="Proteomes" id="UP001171945">
    <property type="component" value="Unassembled WGS sequence"/>
</dbReference>
<evidence type="ECO:0000313" key="2">
    <source>
        <dbReference type="Proteomes" id="UP001171945"/>
    </source>
</evidence>
<protein>
    <recommendedName>
        <fullName evidence="3">CheW-like domain-containing protein</fullName>
    </recommendedName>
</protein>
<reference evidence="1" key="1">
    <citation type="submission" date="2023-06" db="EMBL/GenBank/DDBJ databases">
        <title>Uncultivated large filamentous bacteria from sulfidic sediments reveal new species and different genomic features in energy metabolism and defense.</title>
        <authorList>
            <person name="Fonseca A."/>
        </authorList>
    </citation>
    <scope>NUCLEOTIDE SEQUENCE</scope>
    <source>
        <strain evidence="1">HSG4</strain>
    </source>
</reference>